<dbReference type="GeneID" id="93643487"/>
<proteinExistence type="predicted"/>
<reference evidence="1 2" key="1">
    <citation type="journal article" date="2015" name="Genome Announc.">
        <title>Complete genome sequences for 35 biothreat assay-relevant bacillus species.</title>
        <authorList>
            <person name="Johnson S.L."/>
            <person name="Daligault H.E."/>
            <person name="Davenport K.W."/>
            <person name="Jaissle J."/>
            <person name="Frey K.G."/>
            <person name="Ladner J.T."/>
            <person name="Broomall S.M."/>
            <person name="Bishop-Lilly K.A."/>
            <person name="Bruce D.C."/>
            <person name="Gibbons H.S."/>
            <person name="Coyne S.R."/>
            <person name="Lo C.C."/>
            <person name="Meincke L."/>
            <person name="Munk A.C."/>
            <person name="Koroleva G.I."/>
            <person name="Rosenzweig C.N."/>
            <person name="Palacios G.F."/>
            <person name="Redden C.L."/>
            <person name="Minogue T.D."/>
            <person name="Chain P.S."/>
        </authorList>
    </citation>
    <scope>NUCLEOTIDE SEQUENCE [LARGE SCALE GENOMIC DNA]</scope>
    <source>
        <strain evidence="2">ATCC 14581 / DSM 32 / JCM 2506 / NBRC 15308 / NCIMB 9376 / NCTC 10342 / NRRL B-14308 / VKM B-512</strain>
    </source>
</reference>
<organism evidence="1 2">
    <name type="scientific">Priestia megaterium (strain ATCC 14581 / DSM 32 / CCUG 1817 / JCM 2506 / NBRC 15308 / NCIMB 9376 / NCTC 10342 / NRRL B-14308 / VKM B-512 / Ford 19)</name>
    <name type="common">Bacillus megaterium</name>
    <dbReference type="NCBI Taxonomy" id="1348623"/>
    <lineage>
        <taxon>Bacteria</taxon>
        <taxon>Bacillati</taxon>
        <taxon>Bacillota</taxon>
        <taxon>Bacilli</taxon>
        <taxon>Bacillales</taxon>
        <taxon>Bacillaceae</taxon>
        <taxon>Priestia</taxon>
    </lineage>
</organism>
<evidence type="ECO:0008006" key="3">
    <source>
        <dbReference type="Google" id="ProtNLM"/>
    </source>
</evidence>
<dbReference type="RefSeq" id="WP_013083800.1">
    <property type="nucleotide sequence ID" value="NZ_BCVB01000006.1"/>
</dbReference>
<gene>
    <name evidence="1" type="ORF">BG04_5545</name>
</gene>
<dbReference type="AlphaFoldDB" id="A0A0B6ALC4"/>
<evidence type="ECO:0000313" key="1">
    <source>
        <dbReference type="EMBL" id="AJI21852.1"/>
    </source>
</evidence>
<dbReference type="KEGG" id="bmeg:BG04_5545"/>
<name>A0A0B6ALC4_PRIM2</name>
<protein>
    <recommendedName>
        <fullName evidence="3">TFIIB-type zinc ribbon-containing protein</fullName>
    </recommendedName>
</protein>
<accession>A0A0B6ALC4</accession>
<evidence type="ECO:0000313" key="2">
    <source>
        <dbReference type="Proteomes" id="UP000031829"/>
    </source>
</evidence>
<sequence>MTNQQVIQQQFLDKFLDFILVKCPNCELCARVVKLDKKLSGSTHSCTCPHCGYLDVTNADSQGPLELSEAVDPFFQLPLYLETICPERRLWAYNLDHLQYIESYIEVKTCGACFDELSVEHSLPDWVIHKQEEALSEIQRLKDTVFCTFK</sequence>
<dbReference type="EMBL" id="CP009920">
    <property type="protein sequence ID" value="AJI21852.1"/>
    <property type="molecule type" value="Genomic_DNA"/>
</dbReference>
<dbReference type="HOGENOM" id="CLU_083023_2_0_9"/>
<dbReference type="Proteomes" id="UP000031829">
    <property type="component" value="Chromosome"/>
</dbReference>